<evidence type="ECO:0000313" key="3">
    <source>
        <dbReference type="EMBL" id="MDN0023469.1"/>
    </source>
</evidence>
<feature type="signal peptide" evidence="1">
    <location>
        <begin position="1"/>
        <end position="23"/>
    </location>
</feature>
<dbReference type="InterPro" id="IPR013830">
    <property type="entry name" value="SGNH_hydro"/>
</dbReference>
<dbReference type="EMBL" id="JAUEIF010000008">
    <property type="protein sequence ID" value="MDN0025693.1"/>
    <property type="molecule type" value="Genomic_DNA"/>
</dbReference>
<name>A0AAW7JN50_9BACT</name>
<dbReference type="InterPro" id="IPR051532">
    <property type="entry name" value="Ester_Hydrolysis_Enzymes"/>
</dbReference>
<evidence type="ECO:0000256" key="1">
    <source>
        <dbReference type="SAM" id="SignalP"/>
    </source>
</evidence>
<sequence length="232" mass="26042">MISLKTIVLAAACSLLTCTTATAQNHNDFANYRRYAQENARLGKPAKGEKRVVFMGNSITEGWVNTHPEFFKKHGYIGRGIGGQTSYQFLMRFREDVINLEPRVLVLNYGTNDIAENTGPYNEDITYGNILSMVELARAHKIRVILTSTLPARNFGWRPSVTDAMKKIRSLNARVKAYAEKNGIQYVDYFTALLAPDKEGMDSKYTPETVHPNGAGYDVMEKLIVPAIEKEL</sequence>
<comment type="caution">
    <text evidence="4">The sequence shown here is derived from an EMBL/GenBank/DDBJ whole genome shotgun (WGS) entry which is preliminary data.</text>
</comment>
<accession>A0AAW7JN50</accession>
<dbReference type="RefSeq" id="WP_021994187.1">
    <property type="nucleotide sequence ID" value="NZ_CALUKV010000003.1"/>
</dbReference>
<dbReference type="Proteomes" id="UP001168478">
    <property type="component" value="Unassembled WGS sequence"/>
</dbReference>
<reference evidence="4" key="1">
    <citation type="submission" date="2023-06" db="EMBL/GenBank/DDBJ databases">
        <authorList>
            <person name="Zeman M."/>
            <person name="Kubasova T."/>
            <person name="Jahodarova E."/>
            <person name="Nykrynova M."/>
            <person name="Rychlik I."/>
        </authorList>
    </citation>
    <scope>NUCLEOTIDE SEQUENCE</scope>
    <source>
        <strain evidence="4">ET15</strain>
        <strain evidence="3">ET37</strain>
    </source>
</reference>
<feature type="chain" id="PRO_5043353114" evidence="1">
    <location>
        <begin position="24"/>
        <end position="232"/>
    </location>
</feature>
<proteinExistence type="predicted"/>
<keyword evidence="4" id="KW-0378">Hydrolase</keyword>
<dbReference type="GO" id="GO:0004622">
    <property type="term" value="F:phosphatidylcholine lysophospholipase activity"/>
    <property type="evidence" value="ECO:0007669"/>
    <property type="project" value="TreeGrafter"/>
</dbReference>
<dbReference type="Pfam" id="PF13472">
    <property type="entry name" value="Lipase_GDSL_2"/>
    <property type="match status" value="1"/>
</dbReference>
<feature type="domain" description="SGNH hydrolase-type esterase" evidence="2">
    <location>
        <begin position="54"/>
        <end position="218"/>
    </location>
</feature>
<dbReference type="Gene3D" id="3.40.50.1110">
    <property type="entry name" value="SGNH hydrolase"/>
    <property type="match status" value="1"/>
</dbReference>
<dbReference type="InterPro" id="IPR036514">
    <property type="entry name" value="SGNH_hydro_sf"/>
</dbReference>
<dbReference type="SUPFAM" id="SSF52266">
    <property type="entry name" value="SGNH hydrolase"/>
    <property type="match status" value="1"/>
</dbReference>
<dbReference type="EMBL" id="JAUEIE010000012">
    <property type="protein sequence ID" value="MDN0023469.1"/>
    <property type="molecule type" value="Genomic_DNA"/>
</dbReference>
<dbReference type="Proteomes" id="UP001167831">
    <property type="component" value="Unassembled WGS sequence"/>
</dbReference>
<evidence type="ECO:0000259" key="2">
    <source>
        <dbReference type="Pfam" id="PF13472"/>
    </source>
</evidence>
<evidence type="ECO:0000313" key="6">
    <source>
        <dbReference type="Proteomes" id="UP001168478"/>
    </source>
</evidence>
<keyword evidence="5" id="KW-1185">Reference proteome</keyword>
<protein>
    <submittedName>
        <fullName evidence="4">SGNH/GDSL hydrolase family protein</fullName>
    </submittedName>
</protein>
<gene>
    <name evidence="3" type="ORF">QVN81_10635</name>
    <name evidence="4" type="ORF">QVN84_09205</name>
</gene>
<dbReference type="PANTHER" id="PTHR30383:SF5">
    <property type="entry name" value="SGNH HYDROLASE-TYPE ESTERASE DOMAIN-CONTAINING PROTEIN"/>
    <property type="match status" value="1"/>
</dbReference>
<organism evidence="4 6">
    <name type="scientific">Leyella lascolaii</name>
    <dbReference type="NCBI Taxonomy" id="1776379"/>
    <lineage>
        <taxon>Bacteria</taxon>
        <taxon>Pseudomonadati</taxon>
        <taxon>Bacteroidota</taxon>
        <taxon>Bacteroidia</taxon>
        <taxon>Bacteroidales</taxon>
        <taxon>Prevotellaceae</taxon>
        <taxon>Leyella</taxon>
    </lineage>
</organism>
<dbReference type="CDD" id="cd04501">
    <property type="entry name" value="SGNH_hydrolase_like_4"/>
    <property type="match status" value="1"/>
</dbReference>
<reference evidence="4" key="2">
    <citation type="submission" date="2023-08" db="EMBL/GenBank/DDBJ databases">
        <title>Identification and characterization of horizontal gene transfer across gut microbiota members of farm animals based on homology search.</title>
        <authorList>
            <person name="Schwarzerova J."/>
            <person name="Nykrynova M."/>
            <person name="Jureckova K."/>
            <person name="Cejkova D."/>
            <person name="Rychlik I."/>
        </authorList>
    </citation>
    <scope>NUCLEOTIDE SEQUENCE</scope>
    <source>
        <strain evidence="4">ET15</strain>
        <strain evidence="3">ET37</strain>
    </source>
</reference>
<dbReference type="PANTHER" id="PTHR30383">
    <property type="entry name" value="THIOESTERASE 1/PROTEASE 1/LYSOPHOSPHOLIPASE L1"/>
    <property type="match status" value="1"/>
</dbReference>
<keyword evidence="1" id="KW-0732">Signal</keyword>
<dbReference type="AlphaFoldDB" id="A0AAW7JN50"/>
<evidence type="ECO:0000313" key="5">
    <source>
        <dbReference type="Proteomes" id="UP001167831"/>
    </source>
</evidence>
<evidence type="ECO:0000313" key="4">
    <source>
        <dbReference type="EMBL" id="MDN0025693.1"/>
    </source>
</evidence>